<organism evidence="1 2">
    <name type="scientific">Subtercola boreus</name>
    <dbReference type="NCBI Taxonomy" id="120213"/>
    <lineage>
        <taxon>Bacteria</taxon>
        <taxon>Bacillati</taxon>
        <taxon>Actinomycetota</taxon>
        <taxon>Actinomycetes</taxon>
        <taxon>Micrococcales</taxon>
        <taxon>Microbacteriaceae</taxon>
        <taxon>Subtercola</taxon>
    </lineage>
</organism>
<dbReference type="AlphaFoldDB" id="A0A3E0W768"/>
<name>A0A3E0W768_9MICO</name>
<reference evidence="1 2" key="1">
    <citation type="submission" date="2017-04" db="EMBL/GenBank/DDBJ databases">
        <title>Comparative genome analysis of Subtercola boreus.</title>
        <authorList>
            <person name="Cho Y.-J."/>
            <person name="Cho A."/>
            <person name="Kim O.-S."/>
            <person name="Lee J.-I."/>
        </authorList>
    </citation>
    <scope>NUCLEOTIDE SEQUENCE [LARGE SCALE GENOMIC DNA]</scope>
    <source>
        <strain evidence="1 2">P28004</strain>
    </source>
</reference>
<evidence type="ECO:0008006" key="3">
    <source>
        <dbReference type="Google" id="ProtNLM"/>
    </source>
</evidence>
<accession>A0A3E0W768</accession>
<dbReference type="Proteomes" id="UP000257080">
    <property type="component" value="Unassembled WGS sequence"/>
</dbReference>
<evidence type="ECO:0000313" key="2">
    <source>
        <dbReference type="Proteomes" id="UP000257080"/>
    </source>
</evidence>
<dbReference type="Pfam" id="PF13385">
    <property type="entry name" value="Laminin_G_3"/>
    <property type="match status" value="1"/>
</dbReference>
<dbReference type="EMBL" id="NBXE01000032">
    <property type="protein sequence ID" value="RFA25331.1"/>
    <property type="molecule type" value="Genomic_DNA"/>
</dbReference>
<dbReference type="OrthoDB" id="9802683at2"/>
<dbReference type="InterPro" id="IPR013320">
    <property type="entry name" value="ConA-like_dom_sf"/>
</dbReference>
<sequence>MSGNTFAGRRLTRRSVTIVALLALLLAGLFWATAVTPGTSSAYIARITNNTDTAATAANFTCTGAYGVDKANALFQYPLTEASNSTSATDISGKAANGTYQGLMIANSTTPIACPRDPGRSYLLNGSTSYLTTPTQVTSPGTFTLETWFKTSVASGKIVGFESGQTGTASGQYDRQVYLSPTGQVIFGTYNGGVQVVTSPAGYANGAWHHMIATFSAGTGLNLYLDGSLAASNTTYTTAEPHAGYWRFGQGNLNGWPNAGANTFLTGTLRFAAVYSIVFTQAQINNHYAAGR</sequence>
<gene>
    <name evidence="1" type="ORF">B7R25_14140</name>
</gene>
<dbReference type="SUPFAM" id="SSF49899">
    <property type="entry name" value="Concanavalin A-like lectins/glucanases"/>
    <property type="match status" value="1"/>
</dbReference>
<dbReference type="Gene3D" id="2.60.120.200">
    <property type="match status" value="1"/>
</dbReference>
<proteinExistence type="predicted"/>
<comment type="caution">
    <text evidence="1">The sequence shown here is derived from an EMBL/GenBank/DDBJ whole genome shotgun (WGS) entry which is preliminary data.</text>
</comment>
<protein>
    <recommendedName>
        <fullName evidence="3">Signal peptidase I</fullName>
    </recommendedName>
</protein>
<evidence type="ECO:0000313" key="1">
    <source>
        <dbReference type="EMBL" id="RFA25331.1"/>
    </source>
</evidence>